<dbReference type="Proteomes" id="UP000724584">
    <property type="component" value="Unassembled WGS sequence"/>
</dbReference>
<name>A0ACB7PMK4_9PEZI</name>
<organism evidence="1 2">
    <name type="scientific">Chaetomium tenue</name>
    <dbReference type="NCBI Taxonomy" id="1854479"/>
    <lineage>
        <taxon>Eukaryota</taxon>
        <taxon>Fungi</taxon>
        <taxon>Dikarya</taxon>
        <taxon>Ascomycota</taxon>
        <taxon>Pezizomycotina</taxon>
        <taxon>Sordariomycetes</taxon>
        <taxon>Sordariomycetidae</taxon>
        <taxon>Sordariales</taxon>
        <taxon>Chaetomiaceae</taxon>
        <taxon>Chaetomium</taxon>
    </lineage>
</organism>
<evidence type="ECO:0000313" key="2">
    <source>
        <dbReference type="Proteomes" id="UP000724584"/>
    </source>
</evidence>
<accession>A0ACB7PMK4</accession>
<keyword evidence="2" id="KW-1185">Reference proteome</keyword>
<gene>
    <name evidence="1" type="ORF">F5144DRAFT_564133</name>
</gene>
<proteinExistence type="predicted"/>
<evidence type="ECO:0000313" key="1">
    <source>
        <dbReference type="EMBL" id="KAH6641601.1"/>
    </source>
</evidence>
<comment type="caution">
    <text evidence="1">The sequence shown here is derived from an EMBL/GenBank/DDBJ whole genome shotgun (WGS) entry which is preliminary data.</text>
</comment>
<protein>
    <submittedName>
        <fullName evidence="1">SNF2 family N-terminal domain-containing protein</fullName>
    </submittedName>
</protein>
<sequence>MVRTRRSAAADAIAVAPPPLIPISSEKRPEERRSASSVASDSSTISTSATPSFGSGYTTPLTSTSETATPKEAVQPVSGKRVNNRIEVHLSATRPSSFASLRQSIFAMGSKRKRDTVEDSEEEFSDSSPDAILARKLQAEEDATAATMLKPSPEARLGPAPGPAPRRSRRGVTPVAARAARSMESAHNGTRSTSLAPRRVNGTNRVTAVKATGSGGTASKRRAVTVPDSGGDDSELTEPSDSSDSDDSVESLSKPRVTGPLAPIKHKTLLAAGRRPVNKRGKAGTSPAPEGDELASLSAAADSDSSDFVDFSAEALARWSDSDLSDVEDGSEDDADDAGDGGRGLNGAGAEDESANNAPLSALDMAMRSRRAYRAYASGRRVKNNRSRLESNHPELKTMWKELEDMPILKAGKAKQPESISRQLKPFQLEGLAWMMAMEKTEWKGGLLGDEMGLGKTIQAVSLIMSDFPAKKPSLVLVPPVALMQWMTEIESYTDGTLKTLVFHGTNAKSKNLTVKDVKKYDVVIMSYNSLESMYRKQEKGFKRKAGMFKEKSIIHQTDFHRVILDEAHCIKTRTTMTAKACFALKVTYRWCLSGTPLQNRIGEFFSLIRFLNVRPFACYLCKSCPCSTLEWQMDDDRKCTGCGHGGMQHVSVFNQELLNPIQKYGNRAGGAEAFMKLRILTDRIMLRRLKIDHTDSMELPVKEINVERQFFGEEENDFANSIMTSGQRKFDTYVASGVLLNNYANIFGLIMQMRQVADHPDLILKKDSEGGQNVLVCNICDEPAEDAIRSQCKHDFCRTCVKSYVNSTTSPNCPQCHIPLSIDLEQPEMEQDEAQVKKSSIINRIKMENWTSSSKIELLVHELHKLRSDNSSHKSIIFSQFTTMLQLIEWRLHRAGITTVMLDGSMTPAQRQASIQHFMTNVNVEVFLVSLKAGGVALNLTEASRVFIVDPWWNPAAEWQSADRCHRIGQTRPCTITRLCIEDSVESRMVLLQEKKTNMINSTINADDAAMDSLSPQDLQFLFRGN</sequence>
<dbReference type="EMBL" id="JAGIZQ010000002">
    <property type="protein sequence ID" value="KAH6641601.1"/>
    <property type="molecule type" value="Genomic_DNA"/>
</dbReference>
<reference evidence="1 2" key="1">
    <citation type="journal article" date="2021" name="Nat. Commun.">
        <title>Genetic determinants of endophytism in the Arabidopsis root mycobiome.</title>
        <authorList>
            <person name="Mesny F."/>
            <person name="Miyauchi S."/>
            <person name="Thiergart T."/>
            <person name="Pickel B."/>
            <person name="Atanasova L."/>
            <person name="Karlsson M."/>
            <person name="Huettel B."/>
            <person name="Barry K.W."/>
            <person name="Haridas S."/>
            <person name="Chen C."/>
            <person name="Bauer D."/>
            <person name="Andreopoulos W."/>
            <person name="Pangilinan J."/>
            <person name="LaButti K."/>
            <person name="Riley R."/>
            <person name="Lipzen A."/>
            <person name="Clum A."/>
            <person name="Drula E."/>
            <person name="Henrissat B."/>
            <person name="Kohler A."/>
            <person name="Grigoriev I.V."/>
            <person name="Martin F.M."/>
            <person name="Hacquard S."/>
        </authorList>
    </citation>
    <scope>NUCLEOTIDE SEQUENCE [LARGE SCALE GENOMIC DNA]</scope>
    <source>
        <strain evidence="1 2">MPI-SDFR-AT-0079</strain>
    </source>
</reference>